<feature type="transmembrane region" description="Helical" evidence="1">
    <location>
        <begin position="51"/>
        <end position="72"/>
    </location>
</feature>
<evidence type="ECO:0000256" key="1">
    <source>
        <dbReference type="SAM" id="Phobius"/>
    </source>
</evidence>
<dbReference type="GO" id="GO:0016020">
    <property type="term" value="C:membrane"/>
    <property type="evidence" value="ECO:0007669"/>
    <property type="project" value="TreeGrafter"/>
</dbReference>
<proteinExistence type="predicted"/>
<dbReference type="PANTHER" id="PTHR34814">
    <property type="entry name" value="NITROSOGUANIDINE RESISTANCE PROTEIN SNG1"/>
    <property type="match status" value="1"/>
</dbReference>
<dbReference type="InterPro" id="IPR053001">
    <property type="entry name" value="MNNG_permease-like"/>
</dbReference>
<evidence type="ECO:0000313" key="3">
    <source>
        <dbReference type="EMBL" id="PBK74371.1"/>
    </source>
</evidence>
<accession>A0A2H3BU00</accession>
<evidence type="ECO:0000259" key="2">
    <source>
        <dbReference type="Pfam" id="PF12051"/>
    </source>
</evidence>
<dbReference type="EMBL" id="KZ293419">
    <property type="protein sequence ID" value="PBK74371.1"/>
    <property type="molecule type" value="Genomic_DNA"/>
</dbReference>
<keyword evidence="1" id="KW-0472">Membrane</keyword>
<dbReference type="InterPro" id="IPR022703">
    <property type="entry name" value="DUF3533"/>
</dbReference>
<keyword evidence="4" id="KW-1185">Reference proteome</keyword>
<feature type="transmembrane region" description="Helical" evidence="1">
    <location>
        <begin position="322"/>
        <end position="342"/>
    </location>
</feature>
<name>A0A2H3BU00_9AGAR</name>
<protein>
    <recommendedName>
        <fullName evidence="2">DUF3533 domain-containing protein</fullName>
    </recommendedName>
</protein>
<dbReference type="STRING" id="1076256.A0A2H3BU00"/>
<gene>
    <name evidence="3" type="ORF">ARMSODRAFT_586585</name>
</gene>
<feature type="transmembrane region" description="Helical" evidence="1">
    <location>
        <begin position="240"/>
        <end position="260"/>
    </location>
</feature>
<reference evidence="4" key="1">
    <citation type="journal article" date="2017" name="Nat. Ecol. Evol.">
        <title>Genome expansion and lineage-specific genetic innovations in the forest pathogenic fungi Armillaria.</title>
        <authorList>
            <person name="Sipos G."/>
            <person name="Prasanna A.N."/>
            <person name="Walter M.C."/>
            <person name="O'Connor E."/>
            <person name="Balint B."/>
            <person name="Krizsan K."/>
            <person name="Kiss B."/>
            <person name="Hess J."/>
            <person name="Varga T."/>
            <person name="Slot J."/>
            <person name="Riley R."/>
            <person name="Boka B."/>
            <person name="Rigling D."/>
            <person name="Barry K."/>
            <person name="Lee J."/>
            <person name="Mihaltcheva S."/>
            <person name="LaButti K."/>
            <person name="Lipzen A."/>
            <person name="Waldron R."/>
            <person name="Moloney N.M."/>
            <person name="Sperisen C."/>
            <person name="Kredics L."/>
            <person name="Vagvoelgyi C."/>
            <person name="Patrignani A."/>
            <person name="Fitzpatrick D."/>
            <person name="Nagy I."/>
            <person name="Doyle S."/>
            <person name="Anderson J.B."/>
            <person name="Grigoriev I.V."/>
            <person name="Gueldener U."/>
            <person name="Muensterkoetter M."/>
            <person name="Nagy L.G."/>
        </authorList>
    </citation>
    <scope>NUCLEOTIDE SEQUENCE [LARGE SCALE GENOMIC DNA]</scope>
    <source>
        <strain evidence="4">28-4</strain>
    </source>
</reference>
<sequence>MNNEVANDPSASTSVSVNEDAQLVPAPPFSLTLLAENPEFIEARLKFIKIMALRTILMIMAIFAYFSIYWGALWKVPVRPLEGWIIDFDGYRIGSTVKDELLKQSDNRIAWQIRSTKGFSNANDVATAVVEEECWVAVTINADASARLNAALFSGNGSYNSSEAITIIAVEARNENAYRTFIRPSVEMSVQNIVHNFAVEIAAEIQAQNNLTALLSVSPSTLVQPIYYTLDNVRPFDVPVATAVSFVGLIYLLILSFYIVNSGSLARQVSGLERMLTFRSLIQLRLLTPLLLYLVISCFYALLSLAFKLPFERKFGRSGFVVYWMLSFCGMSAVGLALEALMPLLTAKFIQLFLMLWIISNISTCLLPLDILPGLYAYGHAAPFYNISRAVRTIVFSTRNEVGKNFGVLVAWIVVSCLTMPLIQWYRRREQVQSWRKSQVAQKLV</sequence>
<organism evidence="3 4">
    <name type="scientific">Armillaria solidipes</name>
    <dbReference type="NCBI Taxonomy" id="1076256"/>
    <lineage>
        <taxon>Eukaryota</taxon>
        <taxon>Fungi</taxon>
        <taxon>Dikarya</taxon>
        <taxon>Basidiomycota</taxon>
        <taxon>Agaricomycotina</taxon>
        <taxon>Agaricomycetes</taxon>
        <taxon>Agaricomycetidae</taxon>
        <taxon>Agaricales</taxon>
        <taxon>Marasmiineae</taxon>
        <taxon>Physalacriaceae</taxon>
        <taxon>Armillaria</taxon>
    </lineage>
</organism>
<keyword evidence="1" id="KW-1133">Transmembrane helix</keyword>
<dbReference type="Pfam" id="PF12051">
    <property type="entry name" value="DUF3533"/>
    <property type="match status" value="1"/>
</dbReference>
<dbReference type="PANTHER" id="PTHR34814:SF1">
    <property type="entry name" value="NITROSOGUANIDINE RESISTANCE PROTEIN SNG1"/>
    <property type="match status" value="1"/>
</dbReference>
<evidence type="ECO:0000313" key="4">
    <source>
        <dbReference type="Proteomes" id="UP000218334"/>
    </source>
</evidence>
<feature type="transmembrane region" description="Helical" evidence="1">
    <location>
        <begin position="406"/>
        <end position="426"/>
    </location>
</feature>
<feature type="transmembrane region" description="Helical" evidence="1">
    <location>
        <begin position="281"/>
        <end position="302"/>
    </location>
</feature>
<feature type="transmembrane region" description="Helical" evidence="1">
    <location>
        <begin position="349"/>
        <end position="369"/>
    </location>
</feature>
<dbReference type="Proteomes" id="UP000218334">
    <property type="component" value="Unassembled WGS sequence"/>
</dbReference>
<keyword evidence="1" id="KW-0812">Transmembrane</keyword>
<feature type="domain" description="DUF3533" evidence="2">
    <location>
        <begin position="56"/>
        <end position="417"/>
    </location>
</feature>
<dbReference type="AlphaFoldDB" id="A0A2H3BU00"/>